<keyword evidence="2" id="KW-1185">Reference proteome</keyword>
<organism evidence="1 2">
    <name type="scientific">Globisporangium ultimum (strain ATCC 200006 / CBS 805.95 / DAOM BR144)</name>
    <name type="common">Pythium ultimum</name>
    <dbReference type="NCBI Taxonomy" id="431595"/>
    <lineage>
        <taxon>Eukaryota</taxon>
        <taxon>Sar</taxon>
        <taxon>Stramenopiles</taxon>
        <taxon>Oomycota</taxon>
        <taxon>Peronosporomycetes</taxon>
        <taxon>Pythiales</taxon>
        <taxon>Pythiaceae</taxon>
        <taxon>Globisporangium</taxon>
    </lineage>
</organism>
<name>K3WV22_GLOUD</name>
<protein>
    <submittedName>
        <fullName evidence="1">Uncharacterized protein</fullName>
    </submittedName>
</protein>
<accession>K3WV22</accession>
<reference evidence="1" key="3">
    <citation type="submission" date="2015-02" db="UniProtKB">
        <authorList>
            <consortium name="EnsemblProtists"/>
        </authorList>
    </citation>
    <scope>IDENTIFICATION</scope>
    <source>
        <strain evidence="1">DAOM BR144</strain>
    </source>
</reference>
<proteinExistence type="predicted"/>
<reference evidence="2" key="1">
    <citation type="journal article" date="2010" name="Genome Biol.">
        <title>Genome sequence of the necrotrophic plant pathogen Pythium ultimum reveals original pathogenicity mechanisms and effector repertoire.</title>
        <authorList>
            <person name="Levesque C.A."/>
            <person name="Brouwer H."/>
            <person name="Cano L."/>
            <person name="Hamilton J.P."/>
            <person name="Holt C."/>
            <person name="Huitema E."/>
            <person name="Raffaele S."/>
            <person name="Robideau G.P."/>
            <person name="Thines M."/>
            <person name="Win J."/>
            <person name="Zerillo M.M."/>
            <person name="Beakes G.W."/>
            <person name="Boore J.L."/>
            <person name="Busam D."/>
            <person name="Dumas B."/>
            <person name="Ferriera S."/>
            <person name="Fuerstenberg S.I."/>
            <person name="Gachon C.M."/>
            <person name="Gaulin E."/>
            <person name="Govers F."/>
            <person name="Grenville-Briggs L."/>
            <person name="Horner N."/>
            <person name="Hostetler J."/>
            <person name="Jiang R.H."/>
            <person name="Johnson J."/>
            <person name="Krajaejun T."/>
            <person name="Lin H."/>
            <person name="Meijer H.J."/>
            <person name="Moore B."/>
            <person name="Morris P."/>
            <person name="Phuntmart V."/>
            <person name="Puiu D."/>
            <person name="Shetty J."/>
            <person name="Stajich J.E."/>
            <person name="Tripathy S."/>
            <person name="Wawra S."/>
            <person name="van West P."/>
            <person name="Whitty B.R."/>
            <person name="Coutinho P.M."/>
            <person name="Henrissat B."/>
            <person name="Martin F."/>
            <person name="Thomas P.D."/>
            <person name="Tyler B.M."/>
            <person name="De Vries R.P."/>
            <person name="Kamoun S."/>
            <person name="Yandell M."/>
            <person name="Tisserat N."/>
            <person name="Buell C.R."/>
        </authorList>
    </citation>
    <scope>NUCLEOTIDE SEQUENCE</scope>
    <source>
        <strain evidence="2">DAOM:BR144</strain>
    </source>
</reference>
<dbReference type="Proteomes" id="UP000019132">
    <property type="component" value="Unassembled WGS sequence"/>
</dbReference>
<dbReference type="EMBL" id="GL376558">
    <property type="status" value="NOT_ANNOTATED_CDS"/>
    <property type="molecule type" value="Genomic_DNA"/>
</dbReference>
<dbReference type="VEuPathDB" id="FungiDB:PYU1_G008801"/>
<dbReference type="AlphaFoldDB" id="K3WV22"/>
<dbReference type="InParanoid" id="K3WV22"/>
<sequence length="113" mass="12161">MKATTCAIWTKCLRKTKRFQLKPKDTKIVGAVVKDMNMVAGDMDMVAGDMDMVAGDMDMVAGDMDMVAGDMDIMVAGDMDIMVAGVEDAGVNQVCCATWGDFVSRERFECGSG</sequence>
<evidence type="ECO:0000313" key="2">
    <source>
        <dbReference type="Proteomes" id="UP000019132"/>
    </source>
</evidence>
<dbReference type="HOGENOM" id="CLU_2138509_0_0_1"/>
<reference evidence="2" key="2">
    <citation type="submission" date="2010-04" db="EMBL/GenBank/DDBJ databases">
        <authorList>
            <person name="Buell R."/>
            <person name="Hamilton J."/>
            <person name="Hostetler J."/>
        </authorList>
    </citation>
    <scope>NUCLEOTIDE SEQUENCE [LARGE SCALE GENOMIC DNA]</scope>
    <source>
        <strain evidence="2">DAOM:BR144</strain>
    </source>
</reference>
<evidence type="ECO:0000313" key="1">
    <source>
        <dbReference type="EnsemblProtists" id="PYU1_T008819"/>
    </source>
</evidence>
<dbReference type="EnsemblProtists" id="PYU1_T008819">
    <property type="protein sequence ID" value="PYU1_T008819"/>
    <property type="gene ID" value="PYU1_G008801"/>
</dbReference>